<gene>
    <name evidence="1" type="ORF">CAMGR0001_1471</name>
</gene>
<dbReference type="Proteomes" id="UP000005709">
    <property type="component" value="Unassembled WGS sequence"/>
</dbReference>
<dbReference type="EMBL" id="ACYG01000027">
    <property type="protein sequence ID" value="EEV17176.1"/>
    <property type="molecule type" value="Genomic_DNA"/>
</dbReference>
<accession>C8PJS1</accession>
<reference evidence="1 2" key="1">
    <citation type="submission" date="2009-07" db="EMBL/GenBank/DDBJ databases">
        <authorList>
            <person name="Madupu R."/>
            <person name="Sebastian Y."/>
            <person name="Durkin A.S."/>
            <person name="Torralba M."/>
            <person name="Methe B."/>
            <person name="Sutton G.G."/>
            <person name="Strausberg R.L."/>
            <person name="Nelson K.E."/>
        </authorList>
    </citation>
    <scope>NUCLEOTIDE SEQUENCE [LARGE SCALE GENOMIC DNA]</scope>
    <source>
        <strain evidence="1 2">RM3268</strain>
    </source>
</reference>
<evidence type="ECO:0000313" key="1">
    <source>
        <dbReference type="EMBL" id="EEV17176.1"/>
    </source>
</evidence>
<name>C8PJS1_9BACT</name>
<keyword evidence="2" id="KW-1185">Reference proteome</keyword>
<evidence type="ECO:0000313" key="2">
    <source>
        <dbReference type="Proteomes" id="UP000005709"/>
    </source>
</evidence>
<protein>
    <submittedName>
        <fullName evidence="1">Uncharacterized protein</fullName>
    </submittedName>
</protein>
<organism evidence="1 2">
    <name type="scientific">Campylobacter gracilis RM3268</name>
    <dbReference type="NCBI Taxonomy" id="553220"/>
    <lineage>
        <taxon>Bacteria</taxon>
        <taxon>Pseudomonadati</taxon>
        <taxon>Campylobacterota</taxon>
        <taxon>Epsilonproteobacteria</taxon>
        <taxon>Campylobacterales</taxon>
        <taxon>Campylobacteraceae</taxon>
        <taxon>Campylobacter</taxon>
    </lineage>
</organism>
<comment type="caution">
    <text evidence="1">The sequence shown here is derived from an EMBL/GenBank/DDBJ whole genome shotgun (WGS) entry which is preliminary data.</text>
</comment>
<proteinExistence type="predicted"/>
<dbReference type="AlphaFoldDB" id="C8PJS1"/>
<sequence>MEFKQIAYSQVPAAKAAAGLNLASFAAYLRRFKALDMQAAVLKFRQVSNFKSTPAAAPF</sequence>